<organism evidence="1">
    <name type="scientific">Rhizopus microsporus var. microsporus</name>
    <dbReference type="NCBI Taxonomy" id="86635"/>
    <lineage>
        <taxon>Eukaryota</taxon>
        <taxon>Fungi</taxon>
        <taxon>Fungi incertae sedis</taxon>
        <taxon>Mucoromycota</taxon>
        <taxon>Mucoromycotina</taxon>
        <taxon>Mucoromycetes</taxon>
        <taxon>Mucorales</taxon>
        <taxon>Mucorineae</taxon>
        <taxon>Rhizopodaceae</taxon>
        <taxon>Rhizopus</taxon>
    </lineage>
</organism>
<dbReference type="OrthoDB" id="159449at2759"/>
<reference evidence="1" key="1">
    <citation type="journal article" date="2016" name="Proc. Natl. Acad. Sci. U.S.A.">
        <title>Lipid metabolic changes in an early divergent fungus govern the establishment of a mutualistic symbiosis with endobacteria.</title>
        <authorList>
            <person name="Lastovetsky O.A."/>
            <person name="Gaspar M.L."/>
            <person name="Mondo S.J."/>
            <person name="LaButti K.M."/>
            <person name="Sandor L."/>
            <person name="Grigoriev I.V."/>
            <person name="Henry S.A."/>
            <person name="Pawlowska T.E."/>
        </authorList>
    </citation>
    <scope>NUCLEOTIDE SEQUENCE [LARGE SCALE GENOMIC DNA]</scope>
    <source>
        <strain evidence="1">ATCC 52814</strain>
    </source>
</reference>
<dbReference type="Proteomes" id="UP000242414">
    <property type="component" value="Unassembled WGS sequence"/>
</dbReference>
<gene>
    <name evidence="1" type="ORF">BCV72DRAFT_37335</name>
</gene>
<name>A0A1X0QTI5_RHIZD</name>
<evidence type="ECO:0000313" key="1">
    <source>
        <dbReference type="EMBL" id="ORE03084.1"/>
    </source>
</evidence>
<protein>
    <submittedName>
        <fullName evidence="1">Uncharacterized protein</fullName>
    </submittedName>
</protein>
<accession>A0A1X0QTI5</accession>
<proteinExistence type="predicted"/>
<dbReference type="AlphaFoldDB" id="A0A1X0QTI5"/>
<sequence length="77" mass="8346">MEAKVTRHTSTNLEEINEKIAKLLKDPAEAIDNVPIDVDSMSLTELKAFAERGGLGACVSKVDVLANTPDDLMYLQG</sequence>
<dbReference type="EMBL" id="KV922018">
    <property type="protein sequence ID" value="ORE03084.1"/>
    <property type="molecule type" value="Genomic_DNA"/>
</dbReference>
<dbReference type="VEuPathDB" id="FungiDB:BCV72DRAFT_37335"/>